<comment type="caution">
    <text evidence="4">The sequence shown here is derived from an EMBL/GenBank/DDBJ whole genome shotgun (WGS) entry which is preliminary data.</text>
</comment>
<sequence>MLARLFQQSPLRKTRSTGEWLVVLNADSLLAPLRTLSEAIRSLVGVPDTHWDTLYRPLVESFAAWVQQLPASEAHHHAGPGGLLRHGLEVAHEVLRLRRSSLLPSGAPAEELARLQDVWTYACVTAALMHDIGKPMSDLRVALFDAAGRAQGLWAPLAGPMPPGFSYRVEFNRGRVYRRHGRIAPLLARHVVPVEGLNWLTSEPEVMDAWLAAIQGEYEEAGPLGVLVLKADGLSVARDLSGGMGTRMPTARARPLAERLLTALRHLLAEEALSLNRPGAAGFLADDTLWLVSKRVLDALREQMLREGQPGVPSRNDRLMDELQQHGLLVPNGDRAVWTCEVRVGDWSQRLTCLRFEADRLWPDADRRPAPLDGMVIPLDEGGVASSEQAGSGANESDGAGEPDPGAQSPDVASGSPGAGLTEPVGDASVDPVFSGLDPDPIEDLPLPFDQPPEGVDSPLREETRSPAAASAEAPRGGQTTSQPARQAAPPSPTFDTNDVGQRFLAWLREAIASGRVEINTPKARLHVLPEGLALVSPGIFRDFDPVHWDRAQKRLQKLKHHRKLPDGTNIWTCRVEKERKRSLIRAILIPDPERVLGVRLPPPNPVVSLVMPEDGQGG</sequence>
<dbReference type="SUPFAM" id="SSF109604">
    <property type="entry name" value="HD-domain/PDEase-like"/>
    <property type="match status" value="1"/>
</dbReference>
<feature type="region of interest" description="Disordered" evidence="1">
    <location>
        <begin position="364"/>
        <end position="497"/>
    </location>
</feature>
<dbReference type="OrthoDB" id="6190309at2"/>
<evidence type="ECO:0000259" key="2">
    <source>
        <dbReference type="Pfam" id="PF07514"/>
    </source>
</evidence>
<dbReference type="SUPFAM" id="SSF46785">
    <property type="entry name" value="Winged helix' DNA-binding domain"/>
    <property type="match status" value="1"/>
</dbReference>
<dbReference type="Pfam" id="PF07514">
    <property type="entry name" value="TraI_2"/>
    <property type="match status" value="1"/>
</dbReference>
<feature type="domain" description="Putative conjugal transfer nickase/helicase TraI C-terminal" evidence="3">
    <location>
        <begin position="500"/>
        <end position="609"/>
    </location>
</feature>
<evidence type="ECO:0000259" key="3">
    <source>
        <dbReference type="Pfam" id="PF07515"/>
    </source>
</evidence>
<dbReference type="InterPro" id="IPR036390">
    <property type="entry name" value="WH_DNA-bd_sf"/>
</dbReference>
<feature type="compositionally biased region" description="Low complexity" evidence="1">
    <location>
        <begin position="466"/>
        <end position="489"/>
    </location>
</feature>
<feature type="compositionally biased region" description="Polar residues" evidence="1">
    <location>
        <begin position="386"/>
        <end position="395"/>
    </location>
</feature>
<dbReference type="Pfam" id="PF07515">
    <property type="entry name" value="TraI_2_C"/>
    <property type="match status" value="1"/>
</dbReference>
<dbReference type="Proteomes" id="UP000252707">
    <property type="component" value="Unassembled WGS sequence"/>
</dbReference>
<dbReference type="RefSeq" id="WP_114278539.1">
    <property type="nucleotide sequence ID" value="NZ_QPJY01000002.1"/>
</dbReference>
<gene>
    <name evidence="4" type="ORF">DFQ59_10229</name>
</gene>
<evidence type="ECO:0000313" key="4">
    <source>
        <dbReference type="EMBL" id="RCX31686.1"/>
    </source>
</evidence>
<reference evidence="4 5" key="1">
    <citation type="submission" date="2018-07" db="EMBL/GenBank/DDBJ databases">
        <title>Genomic Encyclopedia of Type Strains, Phase IV (KMG-IV): sequencing the most valuable type-strain genomes for metagenomic binning, comparative biology and taxonomic classification.</title>
        <authorList>
            <person name="Goeker M."/>
        </authorList>
    </citation>
    <scope>NUCLEOTIDE SEQUENCE [LARGE SCALE GENOMIC DNA]</scope>
    <source>
        <strain evidence="4 5">DSM 26407</strain>
    </source>
</reference>
<dbReference type="NCBIfam" id="TIGR03760">
    <property type="entry name" value="ICE_TraI_Pfluor"/>
    <property type="match status" value="1"/>
</dbReference>
<dbReference type="AlphaFoldDB" id="A0A369CG69"/>
<dbReference type="InterPro" id="IPR011119">
    <property type="entry name" value="Unchr_helicase_relaxase_TraI"/>
</dbReference>
<dbReference type="NCBIfam" id="NF041494">
    <property type="entry name" value="MobH"/>
    <property type="match status" value="1"/>
</dbReference>
<accession>A0A369CG69</accession>
<organism evidence="4 5">
    <name type="scientific">Thioalbus denitrificans</name>
    <dbReference type="NCBI Taxonomy" id="547122"/>
    <lineage>
        <taxon>Bacteria</taxon>
        <taxon>Pseudomonadati</taxon>
        <taxon>Pseudomonadota</taxon>
        <taxon>Gammaproteobacteria</taxon>
        <taxon>Chromatiales</taxon>
        <taxon>Ectothiorhodospiraceae</taxon>
        <taxon>Thioalbus</taxon>
    </lineage>
</organism>
<keyword evidence="5" id="KW-1185">Reference proteome</keyword>
<dbReference type="EMBL" id="QPJY01000002">
    <property type="protein sequence ID" value="RCX31686.1"/>
    <property type="molecule type" value="Genomic_DNA"/>
</dbReference>
<evidence type="ECO:0000256" key="1">
    <source>
        <dbReference type="SAM" id="MobiDB-lite"/>
    </source>
</evidence>
<dbReference type="InterPro" id="IPR011093">
    <property type="entry name" value="TraI_2_C"/>
</dbReference>
<name>A0A369CG69_9GAMM</name>
<dbReference type="InterPro" id="IPR022391">
    <property type="entry name" value="ICE_relaxase_PFGI-1"/>
</dbReference>
<dbReference type="Gene3D" id="1.10.3210.40">
    <property type="match status" value="1"/>
</dbReference>
<protein>
    <submittedName>
        <fullName evidence="4">Integrating conjugative element relaxase (TIGR03760 family)</fullName>
    </submittedName>
</protein>
<feature type="domain" description="Uncharacterised" evidence="2">
    <location>
        <begin position="27"/>
        <end position="334"/>
    </location>
</feature>
<proteinExistence type="predicted"/>
<evidence type="ECO:0000313" key="5">
    <source>
        <dbReference type="Proteomes" id="UP000252707"/>
    </source>
</evidence>